<reference evidence="11 12" key="1">
    <citation type="submission" date="2018-11" db="EMBL/GenBank/DDBJ databases">
        <title>Sequencing the genomes of 1000 actinobacteria strains.</title>
        <authorList>
            <person name="Klenk H.-P."/>
        </authorList>
    </citation>
    <scope>NUCLEOTIDE SEQUENCE [LARGE SCALE GENOMIC DNA]</scope>
    <source>
        <strain evidence="11 12">DSM 13521</strain>
    </source>
</reference>
<keyword evidence="4" id="KW-0808">Transferase</keyword>
<feature type="transmembrane region" description="Helical" evidence="9">
    <location>
        <begin position="36"/>
        <end position="56"/>
    </location>
</feature>
<dbReference type="Pfam" id="PF07730">
    <property type="entry name" value="HisKA_3"/>
    <property type="match status" value="1"/>
</dbReference>
<dbReference type="GO" id="GO:0005524">
    <property type="term" value="F:ATP binding"/>
    <property type="evidence" value="ECO:0007669"/>
    <property type="project" value="UniProtKB-KW"/>
</dbReference>
<comment type="caution">
    <text evidence="11">The sequence shown here is derived from an EMBL/GenBank/DDBJ whole genome shotgun (WGS) entry which is preliminary data.</text>
</comment>
<evidence type="ECO:0000256" key="8">
    <source>
        <dbReference type="ARBA" id="ARBA00023012"/>
    </source>
</evidence>
<dbReference type="SUPFAM" id="SSF55874">
    <property type="entry name" value="ATPase domain of HSP90 chaperone/DNA topoisomerase II/histidine kinase"/>
    <property type="match status" value="1"/>
</dbReference>
<feature type="transmembrane region" description="Helical" evidence="9">
    <location>
        <begin position="62"/>
        <end position="82"/>
    </location>
</feature>
<dbReference type="EMBL" id="RKHQ01000001">
    <property type="protein sequence ID" value="ROR96120.1"/>
    <property type="molecule type" value="Genomic_DNA"/>
</dbReference>
<keyword evidence="3" id="KW-0597">Phosphoprotein</keyword>
<dbReference type="GO" id="GO:0000155">
    <property type="term" value="F:phosphorelay sensor kinase activity"/>
    <property type="evidence" value="ECO:0007669"/>
    <property type="project" value="InterPro"/>
</dbReference>
<keyword evidence="9" id="KW-0472">Membrane</keyword>
<dbReference type="InterPro" id="IPR011712">
    <property type="entry name" value="Sig_transdc_His_kin_sub3_dim/P"/>
</dbReference>
<dbReference type="GO" id="GO:0016020">
    <property type="term" value="C:membrane"/>
    <property type="evidence" value="ECO:0007669"/>
    <property type="project" value="InterPro"/>
</dbReference>
<evidence type="ECO:0000313" key="11">
    <source>
        <dbReference type="EMBL" id="ROR96120.1"/>
    </source>
</evidence>
<keyword evidence="9" id="KW-1133">Transmembrane helix</keyword>
<keyword evidence="8" id="KW-0902">Two-component regulatory system</keyword>
<evidence type="ECO:0000313" key="12">
    <source>
        <dbReference type="Proteomes" id="UP000275356"/>
    </source>
</evidence>
<evidence type="ECO:0000256" key="1">
    <source>
        <dbReference type="ARBA" id="ARBA00000085"/>
    </source>
</evidence>
<accession>A0A3N2D8M4</accession>
<dbReference type="InterPro" id="IPR050482">
    <property type="entry name" value="Sensor_HK_TwoCompSys"/>
</dbReference>
<comment type="catalytic activity">
    <reaction evidence="1">
        <text>ATP + protein L-histidine = ADP + protein N-phospho-L-histidine.</text>
        <dbReference type="EC" id="2.7.13.3"/>
    </reaction>
</comment>
<sequence>MCRATRAPTLDRVQPLDRTIDGPDGPRDRPVLRSRVWPIALGGLAVLIAVLATVGVDHPPATTVTLAFTLVVTAVVLTWAALRTRAQRRDYEHELTAWAAERAVHAERLRIARDLHDLASHGLGLVTLRAAAARTVAGPDGDAERVQALADIERAGRRATHELRRMLTVLRDPEAEAPLRPADTLADLPAIVAATGATGVRATLTDASAGSVTAGAQVAVCAVVREGLANVARHAGPTAARVDVRREPGGVVVVVDDDGPVPGWRPHPGAGHGLAGLAERVAAMDGTLEAGTRGSGFRLAARLPDAGEPAAR</sequence>
<gene>
    <name evidence="11" type="ORF">EDD28_0696</name>
</gene>
<keyword evidence="6 11" id="KW-0418">Kinase</keyword>
<feature type="domain" description="Signal transduction histidine kinase subgroup 3 dimerisation and phosphoacceptor" evidence="10">
    <location>
        <begin position="107"/>
        <end position="174"/>
    </location>
</feature>
<dbReference type="OrthoDB" id="227596at2"/>
<evidence type="ECO:0000256" key="9">
    <source>
        <dbReference type="SAM" id="Phobius"/>
    </source>
</evidence>
<evidence type="ECO:0000256" key="5">
    <source>
        <dbReference type="ARBA" id="ARBA00022741"/>
    </source>
</evidence>
<dbReference type="Gene3D" id="1.20.5.1930">
    <property type="match status" value="1"/>
</dbReference>
<evidence type="ECO:0000256" key="4">
    <source>
        <dbReference type="ARBA" id="ARBA00022679"/>
    </source>
</evidence>
<dbReference type="EC" id="2.7.13.3" evidence="2"/>
<keyword evidence="5" id="KW-0547">Nucleotide-binding</keyword>
<keyword evidence="7" id="KW-0067">ATP-binding</keyword>
<dbReference type="PANTHER" id="PTHR24421">
    <property type="entry name" value="NITRATE/NITRITE SENSOR PROTEIN NARX-RELATED"/>
    <property type="match status" value="1"/>
</dbReference>
<evidence type="ECO:0000256" key="6">
    <source>
        <dbReference type="ARBA" id="ARBA00022777"/>
    </source>
</evidence>
<dbReference type="Gene3D" id="3.30.565.10">
    <property type="entry name" value="Histidine kinase-like ATPase, C-terminal domain"/>
    <property type="match status" value="1"/>
</dbReference>
<dbReference type="GO" id="GO:0046983">
    <property type="term" value="F:protein dimerization activity"/>
    <property type="evidence" value="ECO:0007669"/>
    <property type="project" value="InterPro"/>
</dbReference>
<keyword evidence="9" id="KW-0812">Transmembrane</keyword>
<dbReference type="PANTHER" id="PTHR24421:SF10">
    <property type="entry name" value="NITRATE_NITRITE SENSOR PROTEIN NARQ"/>
    <property type="match status" value="1"/>
</dbReference>
<protein>
    <recommendedName>
        <fullName evidence="2">histidine kinase</fullName>
        <ecNumber evidence="2">2.7.13.3</ecNumber>
    </recommendedName>
</protein>
<evidence type="ECO:0000256" key="2">
    <source>
        <dbReference type="ARBA" id="ARBA00012438"/>
    </source>
</evidence>
<evidence type="ECO:0000256" key="3">
    <source>
        <dbReference type="ARBA" id="ARBA00022553"/>
    </source>
</evidence>
<organism evidence="11 12">
    <name type="scientific">Salana multivorans</name>
    <dbReference type="NCBI Taxonomy" id="120377"/>
    <lineage>
        <taxon>Bacteria</taxon>
        <taxon>Bacillati</taxon>
        <taxon>Actinomycetota</taxon>
        <taxon>Actinomycetes</taxon>
        <taxon>Micrococcales</taxon>
        <taxon>Beutenbergiaceae</taxon>
        <taxon>Salana</taxon>
    </lineage>
</organism>
<evidence type="ECO:0000259" key="10">
    <source>
        <dbReference type="Pfam" id="PF07730"/>
    </source>
</evidence>
<name>A0A3N2D8M4_9MICO</name>
<dbReference type="AlphaFoldDB" id="A0A3N2D8M4"/>
<keyword evidence="12" id="KW-1185">Reference proteome</keyword>
<dbReference type="InterPro" id="IPR036890">
    <property type="entry name" value="HATPase_C_sf"/>
</dbReference>
<dbReference type="Proteomes" id="UP000275356">
    <property type="component" value="Unassembled WGS sequence"/>
</dbReference>
<proteinExistence type="predicted"/>
<evidence type="ECO:0000256" key="7">
    <source>
        <dbReference type="ARBA" id="ARBA00022840"/>
    </source>
</evidence>